<dbReference type="InterPro" id="IPR058792">
    <property type="entry name" value="Beta-barrel_RND_2"/>
</dbReference>
<dbReference type="NCBIfam" id="TIGR01730">
    <property type="entry name" value="RND_mfp"/>
    <property type="match status" value="1"/>
</dbReference>
<dbReference type="Pfam" id="PF25975">
    <property type="entry name" value="CzcB_C"/>
    <property type="match status" value="1"/>
</dbReference>
<comment type="similarity">
    <text evidence="1">Belongs to the membrane fusion protein (MFP) (TC 8.A.1) family.</text>
</comment>
<feature type="domain" description="CzcB-like C-terminal circularly permuted SH3-like" evidence="6">
    <location>
        <begin position="345"/>
        <end position="404"/>
    </location>
</feature>
<dbReference type="PANTHER" id="PTHR30469:SF15">
    <property type="entry name" value="HLYD FAMILY OF SECRETION PROTEINS"/>
    <property type="match status" value="1"/>
</dbReference>
<organism evidence="7 8">
    <name type="scientific">Methylobacterium tardum</name>
    <dbReference type="NCBI Taxonomy" id="374432"/>
    <lineage>
        <taxon>Bacteria</taxon>
        <taxon>Pseudomonadati</taxon>
        <taxon>Pseudomonadota</taxon>
        <taxon>Alphaproteobacteria</taxon>
        <taxon>Hyphomicrobiales</taxon>
        <taxon>Methylobacteriaceae</taxon>
        <taxon>Methylobacterium</taxon>
    </lineage>
</organism>
<dbReference type="SUPFAM" id="SSF111369">
    <property type="entry name" value="HlyD-like secretion proteins"/>
    <property type="match status" value="1"/>
</dbReference>
<dbReference type="AlphaFoldDB" id="A0AA37WSI8"/>
<keyword evidence="2" id="KW-0175">Coiled coil</keyword>
<dbReference type="InterPro" id="IPR058649">
    <property type="entry name" value="CzcB_C"/>
</dbReference>
<dbReference type="GO" id="GO:1990281">
    <property type="term" value="C:efflux pump complex"/>
    <property type="evidence" value="ECO:0007669"/>
    <property type="project" value="TreeGrafter"/>
</dbReference>
<feature type="signal peptide" evidence="4">
    <location>
        <begin position="1"/>
        <end position="50"/>
    </location>
</feature>
<comment type="caution">
    <text evidence="7">The sequence shown here is derived from an EMBL/GenBank/DDBJ whole genome shotgun (WGS) entry which is preliminary data.</text>
</comment>
<dbReference type="GO" id="GO:0015562">
    <property type="term" value="F:efflux transmembrane transporter activity"/>
    <property type="evidence" value="ECO:0007669"/>
    <property type="project" value="TreeGrafter"/>
</dbReference>
<evidence type="ECO:0000259" key="5">
    <source>
        <dbReference type="Pfam" id="PF25954"/>
    </source>
</evidence>
<feature type="region of interest" description="Disordered" evidence="3">
    <location>
        <begin position="408"/>
        <end position="427"/>
    </location>
</feature>
<evidence type="ECO:0000259" key="6">
    <source>
        <dbReference type="Pfam" id="PF25975"/>
    </source>
</evidence>
<proteinExistence type="inferred from homology"/>
<keyword evidence="8" id="KW-1185">Reference proteome</keyword>
<evidence type="ECO:0000256" key="1">
    <source>
        <dbReference type="ARBA" id="ARBA00009477"/>
    </source>
</evidence>
<dbReference type="InterPro" id="IPR006143">
    <property type="entry name" value="RND_pump_MFP"/>
</dbReference>
<evidence type="ECO:0000256" key="4">
    <source>
        <dbReference type="SAM" id="SignalP"/>
    </source>
</evidence>
<accession>A0AA37WSI8</accession>
<dbReference type="EMBL" id="BSPL01000011">
    <property type="protein sequence ID" value="GLS69313.1"/>
    <property type="molecule type" value="Genomic_DNA"/>
</dbReference>
<protein>
    <submittedName>
        <fullName evidence="7">Hemolysin secretion protein D</fullName>
    </submittedName>
</protein>
<sequence length="427" mass="44620">MKTPACTVIEVRHQSSTEREAPVVKYVRWRASRLSVLCGLAMLAAAPARAVETASVPDAAAIAPAVTVVPADSREIVERAVVTGTLVPRDEILVSPEVEGLRITELLVEEGDRVSKGQVLARLSLEMIATQEASNAAAIARAEAAIVQAQSQIVQAEAANVEAKQSLERAQALAKTGNATAAVLEQRVSAAQGAEGRLAAARGGLQSAQADLATARAAGSEIALRRARTDIRAPEAGIINRRTARIGATATAAGEPLFRLIARGEIELEGEVPETSLARIQVGNPASLDLDDGRRLAGKVRRVYPEVDRATRLGKVRVRLGDDPVLRIGAFARGNVEVARRTGVAVPVSSLLYAADGRASVLVVKDGRVQARPVTTGLSAEGFTEIRSGAAAGESIVARAGSFLRDGDRVRPVPANTSTPIADAAPR</sequence>
<evidence type="ECO:0000313" key="7">
    <source>
        <dbReference type="EMBL" id="GLS69313.1"/>
    </source>
</evidence>
<evidence type="ECO:0000256" key="2">
    <source>
        <dbReference type="SAM" id="Coils"/>
    </source>
</evidence>
<dbReference type="PANTHER" id="PTHR30469">
    <property type="entry name" value="MULTIDRUG RESISTANCE PROTEIN MDTA"/>
    <property type="match status" value="1"/>
</dbReference>
<evidence type="ECO:0000256" key="3">
    <source>
        <dbReference type="SAM" id="MobiDB-lite"/>
    </source>
</evidence>
<name>A0AA37WSI8_9HYPH</name>
<dbReference type="Pfam" id="PF25954">
    <property type="entry name" value="Beta-barrel_RND_2"/>
    <property type="match status" value="1"/>
</dbReference>
<dbReference type="Gene3D" id="2.40.420.20">
    <property type="match status" value="1"/>
</dbReference>
<dbReference type="Gene3D" id="2.40.30.170">
    <property type="match status" value="1"/>
</dbReference>
<keyword evidence="4" id="KW-0732">Signal</keyword>
<evidence type="ECO:0000313" key="8">
    <source>
        <dbReference type="Proteomes" id="UP001157440"/>
    </source>
</evidence>
<dbReference type="Proteomes" id="UP001157440">
    <property type="component" value="Unassembled WGS sequence"/>
</dbReference>
<dbReference type="Gene3D" id="2.40.50.100">
    <property type="match status" value="1"/>
</dbReference>
<feature type="chain" id="PRO_5041361685" evidence="4">
    <location>
        <begin position="51"/>
        <end position="427"/>
    </location>
</feature>
<feature type="coiled-coil region" evidence="2">
    <location>
        <begin position="139"/>
        <end position="173"/>
    </location>
</feature>
<feature type="domain" description="CusB-like beta-barrel" evidence="5">
    <location>
        <begin position="268"/>
        <end position="336"/>
    </location>
</feature>
<reference evidence="8" key="1">
    <citation type="journal article" date="2019" name="Int. J. Syst. Evol. Microbiol.">
        <title>The Global Catalogue of Microorganisms (GCM) 10K type strain sequencing project: providing services to taxonomists for standard genome sequencing and annotation.</title>
        <authorList>
            <consortium name="The Broad Institute Genomics Platform"/>
            <consortium name="The Broad Institute Genome Sequencing Center for Infectious Disease"/>
            <person name="Wu L."/>
            <person name="Ma J."/>
        </authorList>
    </citation>
    <scope>NUCLEOTIDE SEQUENCE [LARGE SCALE GENOMIC DNA]</scope>
    <source>
        <strain evidence="8">NBRC 103632</strain>
    </source>
</reference>
<dbReference type="Gene3D" id="1.10.287.470">
    <property type="entry name" value="Helix hairpin bin"/>
    <property type="match status" value="1"/>
</dbReference>
<gene>
    <name evidence="7" type="ORF">GCM10007890_13260</name>
</gene>